<keyword evidence="2" id="KW-0057">Aromatic amino acid biosynthesis</keyword>
<dbReference type="GO" id="GO:0005829">
    <property type="term" value="C:cytosol"/>
    <property type="evidence" value="ECO:0007669"/>
    <property type="project" value="TreeGrafter"/>
</dbReference>
<gene>
    <name evidence="3" type="ORF">A7J15_01200</name>
</gene>
<dbReference type="OrthoDB" id="9776868at2"/>
<name>A0A1B9NGH7_9MICO</name>
<dbReference type="GO" id="GO:0019632">
    <property type="term" value="P:shikimate metabolic process"/>
    <property type="evidence" value="ECO:0007669"/>
    <property type="project" value="TreeGrafter"/>
</dbReference>
<proteinExistence type="predicted"/>
<dbReference type="AlphaFoldDB" id="A0A1B9NGH7"/>
<reference evidence="3 4" key="1">
    <citation type="submission" date="2016-05" db="EMBL/GenBank/DDBJ databases">
        <authorList>
            <person name="Lavstsen T."/>
            <person name="Jespersen J.S."/>
        </authorList>
    </citation>
    <scope>NUCLEOTIDE SEQUENCE [LARGE SCALE GENOMIC DNA]</scope>
    <source>
        <strain evidence="3 4">YLB-01</strain>
    </source>
</reference>
<dbReference type="GO" id="GO:0009423">
    <property type="term" value="P:chorismate biosynthetic process"/>
    <property type="evidence" value="ECO:0007669"/>
    <property type="project" value="TreeGrafter"/>
</dbReference>
<dbReference type="RefSeq" id="WP_067023146.1">
    <property type="nucleotide sequence ID" value="NZ_CP038256.1"/>
</dbReference>
<dbReference type="PANTHER" id="PTHR21089:SF1">
    <property type="entry name" value="BIFUNCTIONAL 3-DEHYDROQUINATE DEHYDRATASE_SHIKIMATE DEHYDROGENASE, CHLOROPLASTIC"/>
    <property type="match status" value="1"/>
</dbReference>
<dbReference type="InterPro" id="IPR022893">
    <property type="entry name" value="Shikimate_DH_fam"/>
</dbReference>
<dbReference type="Pfam" id="PF08501">
    <property type="entry name" value="Shikimate_dh_N"/>
    <property type="match status" value="1"/>
</dbReference>
<comment type="caution">
    <text evidence="3">The sequence shown here is derived from an EMBL/GenBank/DDBJ whole genome shotgun (WGS) entry which is preliminary data.</text>
</comment>
<evidence type="ECO:0000256" key="2">
    <source>
        <dbReference type="ARBA" id="ARBA00023141"/>
    </source>
</evidence>
<dbReference type="PANTHER" id="PTHR21089">
    <property type="entry name" value="SHIKIMATE DEHYDROGENASE"/>
    <property type="match status" value="1"/>
</dbReference>
<dbReference type="Gene3D" id="3.40.50.720">
    <property type="entry name" value="NAD(P)-binding Rossmann-like Domain"/>
    <property type="match status" value="1"/>
</dbReference>
<dbReference type="Proteomes" id="UP000093355">
    <property type="component" value="Unassembled WGS sequence"/>
</dbReference>
<dbReference type="CDD" id="cd01065">
    <property type="entry name" value="NAD_bind_Shikimate_DH"/>
    <property type="match status" value="1"/>
</dbReference>
<dbReference type="EMBL" id="LXMD01000012">
    <property type="protein sequence ID" value="OCG75698.1"/>
    <property type="molecule type" value="Genomic_DNA"/>
</dbReference>
<dbReference type="InterPro" id="IPR036291">
    <property type="entry name" value="NAD(P)-bd_dom_sf"/>
</dbReference>
<dbReference type="GO" id="GO:0004764">
    <property type="term" value="F:shikimate 3-dehydrogenase (NADP+) activity"/>
    <property type="evidence" value="ECO:0007669"/>
    <property type="project" value="InterPro"/>
</dbReference>
<dbReference type="SUPFAM" id="SSF51735">
    <property type="entry name" value="NAD(P)-binding Rossmann-fold domains"/>
    <property type="match status" value="1"/>
</dbReference>
<dbReference type="InterPro" id="IPR013708">
    <property type="entry name" value="Shikimate_DH-bd_N"/>
</dbReference>
<evidence type="ECO:0000256" key="1">
    <source>
        <dbReference type="ARBA" id="ARBA00004871"/>
    </source>
</evidence>
<accession>A0A1B9NGH7</accession>
<dbReference type="SUPFAM" id="SSF53223">
    <property type="entry name" value="Aminoacid dehydrogenase-like, N-terminal domain"/>
    <property type="match status" value="1"/>
</dbReference>
<dbReference type="STRING" id="904291.A7J15_01200"/>
<organism evidence="3 4">
    <name type="scientific">Microbacterium sediminis</name>
    <dbReference type="NCBI Taxonomy" id="904291"/>
    <lineage>
        <taxon>Bacteria</taxon>
        <taxon>Bacillati</taxon>
        <taxon>Actinomycetota</taxon>
        <taxon>Actinomycetes</taxon>
        <taxon>Micrococcales</taxon>
        <taxon>Microbacteriaceae</taxon>
        <taxon>Microbacterium</taxon>
    </lineage>
</organism>
<dbReference type="Gene3D" id="3.40.50.10860">
    <property type="entry name" value="Leucine Dehydrogenase, chain A, domain 1"/>
    <property type="match status" value="1"/>
</dbReference>
<dbReference type="GO" id="GO:0009073">
    <property type="term" value="P:aromatic amino acid family biosynthetic process"/>
    <property type="evidence" value="ECO:0007669"/>
    <property type="project" value="UniProtKB-KW"/>
</dbReference>
<evidence type="ECO:0000313" key="4">
    <source>
        <dbReference type="Proteomes" id="UP000093355"/>
    </source>
</evidence>
<keyword evidence="2" id="KW-0028">Amino-acid biosynthesis</keyword>
<protein>
    <submittedName>
        <fullName evidence="3">Shikimate dehydrogenase</fullName>
    </submittedName>
</protein>
<evidence type="ECO:0000313" key="3">
    <source>
        <dbReference type="EMBL" id="OCG75698.1"/>
    </source>
</evidence>
<sequence length="274" mass="28692">MLSGTRLEVWGDPIAHSRSPQLHRAAYRALGLDWGFERRRVSADAFDAELAALDPAVRGLAVTMPGKERAFAAAAWRDRRAELTGAVNTLLRSADGGPRGWNTDVGGIILALREARLEAARDVRILGAGSTAASALVALGELGAERVTVIARRPERAAGLVALGERIGVRVAAASFDDAGGAAELTIATLPGGTALPPAQLDRIAGTGGPLFDVAYSPWPSSLAERWEAPAVAGLGMLLHQAVLQVRVFTTGDVDRPLPDEEAVVRAMRAAMGD</sequence>
<dbReference type="GO" id="GO:0050661">
    <property type="term" value="F:NADP binding"/>
    <property type="evidence" value="ECO:0007669"/>
    <property type="project" value="TreeGrafter"/>
</dbReference>
<keyword evidence="4" id="KW-1185">Reference proteome</keyword>
<comment type="pathway">
    <text evidence="1">Metabolic intermediate biosynthesis; chorismate biosynthesis; chorismate from D-erythrose 4-phosphate and phosphoenolpyruvate: step 4/7.</text>
</comment>
<dbReference type="InterPro" id="IPR046346">
    <property type="entry name" value="Aminoacid_DH-like_N_sf"/>
</dbReference>